<keyword evidence="11 12" id="KW-0472">Membrane</keyword>
<feature type="transmembrane region" description="Helical" evidence="12">
    <location>
        <begin position="280"/>
        <end position="299"/>
    </location>
</feature>
<dbReference type="Pfam" id="PF02254">
    <property type="entry name" value="TrkA_N"/>
    <property type="match status" value="1"/>
</dbReference>
<evidence type="ECO:0000256" key="8">
    <source>
        <dbReference type="ARBA" id="ARBA00022958"/>
    </source>
</evidence>
<keyword evidence="3" id="KW-0813">Transport</keyword>
<keyword evidence="4" id="KW-0050">Antiport</keyword>
<feature type="transmembrane region" description="Helical" evidence="12">
    <location>
        <begin position="84"/>
        <end position="107"/>
    </location>
</feature>
<keyword evidence="5" id="KW-1003">Cell membrane</keyword>
<keyword evidence="17" id="KW-1185">Reference proteome</keyword>
<dbReference type="InterPro" id="IPR036291">
    <property type="entry name" value="NAD(P)-bd_dom_sf"/>
</dbReference>
<dbReference type="Gene3D" id="1.20.1530.20">
    <property type="match status" value="1"/>
</dbReference>
<evidence type="ECO:0000313" key="16">
    <source>
        <dbReference type="Proteomes" id="UP000251120"/>
    </source>
</evidence>
<dbReference type="PROSITE" id="PS51201">
    <property type="entry name" value="RCK_N"/>
    <property type="match status" value="1"/>
</dbReference>
<dbReference type="InterPro" id="IPR006036">
    <property type="entry name" value="K_uptake_TrkA"/>
</dbReference>
<feature type="transmembrane region" description="Helical" evidence="12">
    <location>
        <begin position="6"/>
        <end position="22"/>
    </location>
</feature>
<dbReference type="GO" id="GO:0012505">
    <property type="term" value="C:endomembrane system"/>
    <property type="evidence" value="ECO:0007669"/>
    <property type="project" value="UniProtKB-SubCell"/>
</dbReference>
<dbReference type="PANTHER" id="PTHR46157">
    <property type="entry name" value="K(+) EFFLUX ANTIPORTER 3, CHLOROPLASTIC"/>
    <property type="match status" value="1"/>
</dbReference>
<dbReference type="OrthoDB" id="9781411at2"/>
<evidence type="ECO:0000256" key="6">
    <source>
        <dbReference type="ARBA" id="ARBA00022538"/>
    </source>
</evidence>
<evidence type="ECO:0000313" key="15">
    <source>
        <dbReference type="EMBL" id="QIW11289.1"/>
    </source>
</evidence>
<comment type="similarity">
    <text evidence="2">Belongs to the monovalent cation:proton antiporter 2 (CPA2) transporter (TC 2.A.37) family.</text>
</comment>
<dbReference type="EMBL" id="CP021781">
    <property type="protein sequence ID" value="AXA34676.1"/>
    <property type="molecule type" value="Genomic_DNA"/>
</dbReference>
<reference evidence="15 17" key="2">
    <citation type="submission" date="2019-08" db="EMBL/GenBank/DDBJ databases">
        <title>Complete genome sequences of Francisella adeliensis (FSC1325 and FSC1326).</title>
        <authorList>
            <person name="Ohrman C."/>
            <person name="Uneklint I."/>
            <person name="Vallesi A."/>
            <person name="Karlsson L."/>
            <person name="Sjodin A."/>
        </authorList>
    </citation>
    <scope>NUCLEOTIDE SEQUENCE [LARGE SCALE GENOMIC DNA]</scope>
    <source>
        <strain evidence="15 17">FSC1325</strain>
    </source>
</reference>
<evidence type="ECO:0000313" key="14">
    <source>
        <dbReference type="EMBL" id="AXA34676.1"/>
    </source>
</evidence>
<evidence type="ECO:0000256" key="1">
    <source>
        <dbReference type="ARBA" id="ARBA00004127"/>
    </source>
</evidence>
<proteinExistence type="inferred from homology"/>
<sequence>MSTLTQAALFLLFAVIIVPIAKQLKLGSVLGYLIAGILLGPLFGLIDAEIEPIQHFSEFGVVMMMFLIGLELKPKDIWHMRYQLIGLGGLQVFLTTTLLSLTAALIFNFTWNVSIAIGLILSLSSTAIVLQSTQEANQMSTKAGQSILSVLISQDIAVIPIFAILPLLVIQRTTDSISANQHQNFITNLPGVAQAIIILSTILLMIIIGKFILRYIFSYIAKTRLAEIFTALVLLLVISVSLLMESLGLSAALGAFVAGVILSENEYRHEIESQILPFKGLLMGIFFISIGASINFVLLLNNWEYILLGTILLVSIKIITLMILAKIYKLKKSDFWLFSLSLAQGSEFAFVLLGFTLTLSLIAPYTIKIIILIVIISMLLTPLLFLAYEKIIMPIYQNKNNNETDSINHSSRIIIAGAGRFGQIIARVLVSNKYNPVILDSDANTVETFRKYGAVAYYGNALNPELLMSAGILTTDVFIATIDDRSSQIELVSMLRRHRKDLIIIARAKDRHHVYELENAGANYTIRETFESANIAAIEALIALGENRQVAELKITAFKKHDESSLKTMKEAWLKNGEDKNYVSQVTANNDFLTKLMQNESTNKNNSIKNIKKH</sequence>
<dbReference type="PRINTS" id="PR00335">
    <property type="entry name" value="KUPTAKETRKA"/>
</dbReference>
<dbReference type="InterPro" id="IPR004771">
    <property type="entry name" value="K/H_exchanger"/>
</dbReference>
<dbReference type="FunFam" id="3.40.50.720:FF:000036">
    <property type="entry name" value="Glutathione-regulated potassium-efflux system protein KefB"/>
    <property type="match status" value="1"/>
</dbReference>
<feature type="transmembrane region" description="Helical" evidence="12">
    <location>
        <begin position="52"/>
        <end position="72"/>
    </location>
</feature>
<dbReference type="InterPro" id="IPR003148">
    <property type="entry name" value="RCK_N"/>
</dbReference>
<feature type="transmembrane region" description="Helical" evidence="12">
    <location>
        <begin position="369"/>
        <end position="388"/>
    </location>
</feature>
<dbReference type="GO" id="GO:0015297">
    <property type="term" value="F:antiporter activity"/>
    <property type="evidence" value="ECO:0007669"/>
    <property type="project" value="UniProtKB-KW"/>
</dbReference>
<dbReference type="Proteomes" id="UP000251120">
    <property type="component" value="Chromosome"/>
</dbReference>
<keyword evidence="9 12" id="KW-1133">Transmembrane helix</keyword>
<evidence type="ECO:0000256" key="2">
    <source>
        <dbReference type="ARBA" id="ARBA00005551"/>
    </source>
</evidence>
<dbReference type="EMBL" id="CP043424">
    <property type="protein sequence ID" value="QIW11289.1"/>
    <property type="molecule type" value="Genomic_DNA"/>
</dbReference>
<feature type="transmembrane region" description="Helical" evidence="12">
    <location>
        <begin position="113"/>
        <end position="130"/>
    </location>
</feature>
<reference evidence="14 16" key="1">
    <citation type="submission" date="2017-06" db="EMBL/GenBank/DDBJ databases">
        <title>Complete genome of Francisella adeliensis.</title>
        <authorList>
            <person name="Vallesi A."/>
            <person name="Sjodin A."/>
        </authorList>
    </citation>
    <scope>NUCLEOTIDE SEQUENCE [LARGE SCALE GENOMIC DNA]</scope>
    <source>
        <strain evidence="14 16">FDC440</strain>
    </source>
</reference>
<feature type="domain" description="RCK N-terminal" evidence="13">
    <location>
        <begin position="410"/>
        <end position="527"/>
    </location>
</feature>
<keyword evidence="8" id="KW-0630">Potassium</keyword>
<dbReference type="NCBIfam" id="TIGR00932">
    <property type="entry name" value="2a37"/>
    <property type="match status" value="1"/>
</dbReference>
<evidence type="ECO:0000256" key="3">
    <source>
        <dbReference type="ARBA" id="ARBA00022448"/>
    </source>
</evidence>
<evidence type="ECO:0000256" key="12">
    <source>
        <dbReference type="SAM" id="Phobius"/>
    </source>
</evidence>
<dbReference type="PANTHER" id="PTHR46157:SF4">
    <property type="entry name" value="K(+) EFFLUX ANTIPORTER 3, CHLOROPLASTIC"/>
    <property type="match status" value="1"/>
</dbReference>
<name>A0A2Z4Y178_9GAMM</name>
<dbReference type="KEGG" id="fad:CDH04_00905"/>
<dbReference type="GO" id="GO:1902600">
    <property type="term" value="P:proton transmembrane transport"/>
    <property type="evidence" value="ECO:0007669"/>
    <property type="project" value="InterPro"/>
</dbReference>
<dbReference type="GO" id="GO:0005886">
    <property type="term" value="C:plasma membrane"/>
    <property type="evidence" value="ECO:0007669"/>
    <property type="project" value="InterPro"/>
</dbReference>
<evidence type="ECO:0000256" key="10">
    <source>
        <dbReference type="ARBA" id="ARBA00023065"/>
    </source>
</evidence>
<dbReference type="AlphaFoldDB" id="A0A2Z4Y178"/>
<organism evidence="14 16">
    <name type="scientific">Francisella adeliensis</name>
    <dbReference type="NCBI Taxonomy" id="2007306"/>
    <lineage>
        <taxon>Bacteria</taxon>
        <taxon>Pseudomonadati</taxon>
        <taxon>Pseudomonadota</taxon>
        <taxon>Gammaproteobacteria</taxon>
        <taxon>Thiotrichales</taxon>
        <taxon>Francisellaceae</taxon>
        <taxon>Francisella</taxon>
    </lineage>
</organism>
<feature type="transmembrane region" description="Helical" evidence="12">
    <location>
        <begin position="150"/>
        <end position="171"/>
    </location>
</feature>
<feature type="transmembrane region" description="Helical" evidence="12">
    <location>
        <begin position="29"/>
        <end position="46"/>
    </location>
</feature>
<dbReference type="RefSeq" id="WP_112870851.1">
    <property type="nucleotide sequence ID" value="NZ_JACVLR010000020.1"/>
</dbReference>
<gene>
    <name evidence="14" type="ORF">CDH04_00905</name>
    <name evidence="15" type="ORF">FZC43_00905</name>
</gene>
<dbReference type="Gene3D" id="3.40.50.720">
    <property type="entry name" value="NAD(P)-binding Rossmann-like Domain"/>
    <property type="match status" value="1"/>
</dbReference>
<dbReference type="GO" id="GO:0015079">
    <property type="term" value="F:potassium ion transmembrane transporter activity"/>
    <property type="evidence" value="ECO:0007669"/>
    <property type="project" value="InterPro"/>
</dbReference>
<feature type="transmembrane region" description="Helical" evidence="12">
    <location>
        <begin position="337"/>
        <end position="363"/>
    </location>
</feature>
<keyword evidence="10" id="KW-0406">Ion transport</keyword>
<protein>
    <recommendedName>
        <fullName evidence="13">RCK N-terminal domain-containing protein</fullName>
    </recommendedName>
</protein>
<keyword evidence="6" id="KW-0633">Potassium transport</keyword>
<feature type="transmembrane region" description="Helical" evidence="12">
    <location>
        <begin position="225"/>
        <end position="243"/>
    </location>
</feature>
<dbReference type="InterPro" id="IPR006153">
    <property type="entry name" value="Cation/H_exchanger_TM"/>
</dbReference>
<feature type="transmembrane region" description="Helical" evidence="12">
    <location>
        <begin position="191"/>
        <end position="213"/>
    </location>
</feature>
<evidence type="ECO:0000256" key="4">
    <source>
        <dbReference type="ARBA" id="ARBA00022449"/>
    </source>
</evidence>
<dbReference type="Pfam" id="PF00999">
    <property type="entry name" value="Na_H_Exchanger"/>
    <property type="match status" value="1"/>
</dbReference>
<dbReference type="SUPFAM" id="SSF51735">
    <property type="entry name" value="NAD(P)-binding Rossmann-fold domains"/>
    <property type="match status" value="1"/>
</dbReference>
<dbReference type="Proteomes" id="UP000681131">
    <property type="component" value="Chromosome"/>
</dbReference>
<keyword evidence="7 12" id="KW-0812">Transmembrane</keyword>
<accession>A0A2Z4Y178</accession>
<evidence type="ECO:0000256" key="9">
    <source>
        <dbReference type="ARBA" id="ARBA00022989"/>
    </source>
</evidence>
<evidence type="ECO:0000256" key="7">
    <source>
        <dbReference type="ARBA" id="ARBA00022692"/>
    </source>
</evidence>
<dbReference type="InterPro" id="IPR038770">
    <property type="entry name" value="Na+/solute_symporter_sf"/>
</dbReference>
<feature type="transmembrane region" description="Helical" evidence="12">
    <location>
        <begin position="305"/>
        <end position="325"/>
    </location>
</feature>
<comment type="subcellular location">
    <subcellularLocation>
        <location evidence="1">Endomembrane system</location>
        <topology evidence="1">Multi-pass membrane protein</topology>
    </subcellularLocation>
</comment>
<evidence type="ECO:0000256" key="11">
    <source>
        <dbReference type="ARBA" id="ARBA00023136"/>
    </source>
</evidence>
<evidence type="ECO:0000313" key="17">
    <source>
        <dbReference type="Proteomes" id="UP000681131"/>
    </source>
</evidence>
<evidence type="ECO:0000256" key="5">
    <source>
        <dbReference type="ARBA" id="ARBA00022475"/>
    </source>
</evidence>
<evidence type="ECO:0000259" key="13">
    <source>
        <dbReference type="PROSITE" id="PS51201"/>
    </source>
</evidence>